<dbReference type="InterPro" id="IPR036869">
    <property type="entry name" value="J_dom_sf"/>
</dbReference>
<dbReference type="InterPro" id="IPR001623">
    <property type="entry name" value="DnaJ_domain"/>
</dbReference>
<organism evidence="3">
    <name type="scientific">Amphimedon queenslandica</name>
    <name type="common">Sponge</name>
    <dbReference type="NCBI Taxonomy" id="400682"/>
    <lineage>
        <taxon>Eukaryota</taxon>
        <taxon>Metazoa</taxon>
        <taxon>Porifera</taxon>
        <taxon>Demospongiae</taxon>
        <taxon>Heteroscleromorpha</taxon>
        <taxon>Haplosclerida</taxon>
        <taxon>Niphatidae</taxon>
        <taxon>Amphimedon</taxon>
    </lineage>
</organism>
<sequence length="102" mass="11691">MATVDSNEEDGEMQSSTDYYDLLQVDKDASRADIKAAYHKMSRKYHPDKTLDSTTEEIMKKLNDAKTVLLDEVRRAEYDDRLEGDDTVTDPKGFYPVVCIAY</sequence>
<dbReference type="PROSITE" id="PS50076">
    <property type="entry name" value="DNAJ_2"/>
    <property type="match status" value="1"/>
</dbReference>
<dbReference type="Gene3D" id="1.10.287.110">
    <property type="entry name" value="DnaJ domain"/>
    <property type="match status" value="1"/>
</dbReference>
<dbReference type="GO" id="GO:0005737">
    <property type="term" value="C:cytoplasm"/>
    <property type="evidence" value="ECO:0007669"/>
    <property type="project" value="TreeGrafter"/>
</dbReference>
<dbReference type="SUPFAM" id="SSF46565">
    <property type="entry name" value="Chaperone J-domain"/>
    <property type="match status" value="1"/>
</dbReference>
<protein>
    <recommendedName>
        <fullName evidence="2">J domain-containing protein</fullName>
    </recommendedName>
</protein>
<dbReference type="EnsemblMetazoa" id="Aqu2.1.26270_001">
    <property type="protein sequence ID" value="Aqu2.1.26270_001"/>
    <property type="gene ID" value="Aqu2.1.26270"/>
</dbReference>
<proteinExistence type="predicted"/>
<keyword evidence="1" id="KW-0143">Chaperone</keyword>
<evidence type="ECO:0000259" key="2">
    <source>
        <dbReference type="PROSITE" id="PS50076"/>
    </source>
</evidence>
<evidence type="ECO:0000256" key="1">
    <source>
        <dbReference type="ARBA" id="ARBA00023186"/>
    </source>
</evidence>
<dbReference type="GO" id="GO:0051082">
    <property type="term" value="F:unfolded protein binding"/>
    <property type="evidence" value="ECO:0007669"/>
    <property type="project" value="TreeGrafter"/>
</dbReference>
<name>A0A1X7UF52_AMPQE</name>
<dbReference type="CDD" id="cd06257">
    <property type="entry name" value="DnaJ"/>
    <property type="match status" value="1"/>
</dbReference>
<dbReference type="SMART" id="SM00271">
    <property type="entry name" value="DnaJ"/>
    <property type="match status" value="1"/>
</dbReference>
<dbReference type="AlphaFoldDB" id="A0A1X7UF52"/>
<evidence type="ECO:0000313" key="3">
    <source>
        <dbReference type="EnsemblMetazoa" id="Aqu2.1.26270_001"/>
    </source>
</evidence>
<feature type="domain" description="J" evidence="2">
    <location>
        <begin position="18"/>
        <end position="82"/>
    </location>
</feature>
<dbReference type="PRINTS" id="PR00625">
    <property type="entry name" value="JDOMAIN"/>
</dbReference>
<reference evidence="3" key="1">
    <citation type="submission" date="2017-05" db="UniProtKB">
        <authorList>
            <consortium name="EnsemblMetazoa"/>
        </authorList>
    </citation>
    <scope>IDENTIFICATION</scope>
</reference>
<dbReference type="InParanoid" id="A0A1X7UF52"/>
<dbReference type="STRING" id="400682.A0A1X7UF52"/>
<accession>A0A1X7UF52</accession>
<dbReference type="Pfam" id="PF00226">
    <property type="entry name" value="DnaJ"/>
    <property type="match status" value="1"/>
</dbReference>
<dbReference type="GO" id="GO:0042026">
    <property type="term" value="P:protein refolding"/>
    <property type="evidence" value="ECO:0007669"/>
    <property type="project" value="TreeGrafter"/>
</dbReference>
<dbReference type="PANTHER" id="PTHR43096">
    <property type="entry name" value="DNAJ HOMOLOG 1, MITOCHONDRIAL-RELATED"/>
    <property type="match status" value="1"/>
</dbReference>
<dbReference type="OrthoDB" id="1507364at2759"/>
<dbReference type="PANTHER" id="PTHR43096:SF52">
    <property type="entry name" value="DNAJ HOMOLOG 1, MITOCHONDRIAL-RELATED"/>
    <property type="match status" value="1"/>
</dbReference>
<dbReference type="eggNOG" id="KOG0715">
    <property type="taxonomic scope" value="Eukaryota"/>
</dbReference>